<organism evidence="1 2">
    <name type="scientific">Motilimonas pumila</name>
    <dbReference type="NCBI Taxonomy" id="2303987"/>
    <lineage>
        <taxon>Bacteria</taxon>
        <taxon>Pseudomonadati</taxon>
        <taxon>Pseudomonadota</taxon>
        <taxon>Gammaproteobacteria</taxon>
        <taxon>Alteromonadales</taxon>
        <taxon>Alteromonadales genera incertae sedis</taxon>
        <taxon>Motilimonas</taxon>
    </lineage>
</organism>
<dbReference type="OrthoDB" id="5497963at2"/>
<evidence type="ECO:0000313" key="2">
    <source>
        <dbReference type="Proteomes" id="UP000283255"/>
    </source>
</evidence>
<dbReference type="Pfam" id="PF14907">
    <property type="entry name" value="NTP_transf_5"/>
    <property type="match status" value="1"/>
</dbReference>
<keyword evidence="2" id="KW-1185">Reference proteome</keyword>
<proteinExistence type="predicted"/>
<accession>A0A418YH98</accession>
<comment type="caution">
    <text evidence="1">The sequence shown here is derived from an EMBL/GenBank/DDBJ whole genome shotgun (WGS) entry which is preliminary data.</text>
</comment>
<dbReference type="AlphaFoldDB" id="A0A418YH98"/>
<name>A0A418YH98_9GAMM</name>
<dbReference type="Proteomes" id="UP000283255">
    <property type="component" value="Unassembled WGS sequence"/>
</dbReference>
<gene>
    <name evidence="1" type="ORF">D1Z90_05830</name>
</gene>
<dbReference type="EMBL" id="QZCH01000004">
    <property type="protein sequence ID" value="RJG49476.1"/>
    <property type="molecule type" value="Genomic_DNA"/>
</dbReference>
<evidence type="ECO:0000313" key="1">
    <source>
        <dbReference type="EMBL" id="RJG49476.1"/>
    </source>
</evidence>
<reference evidence="1 2" key="1">
    <citation type="submission" date="2018-09" db="EMBL/GenBank/DDBJ databases">
        <authorList>
            <person name="Wang F."/>
        </authorList>
    </citation>
    <scope>NUCLEOTIDE SEQUENCE [LARGE SCALE GENOMIC DNA]</scope>
    <source>
        <strain evidence="1 2">PLHSC7-2</strain>
    </source>
</reference>
<protein>
    <recommendedName>
        <fullName evidence="3">Nucleotidyltransferase family protein</fullName>
    </recommendedName>
</protein>
<reference evidence="1 2" key="2">
    <citation type="submission" date="2019-01" db="EMBL/GenBank/DDBJ databases">
        <title>Motilimonas pumilus sp. nov., isolated from the gut of sea cucumber (Apostichopus japonicus).</title>
        <authorList>
            <person name="Wang F.-Q."/>
            <person name="Ren L.-H."/>
            <person name="Lin Y.-W."/>
            <person name="Sun G.-H."/>
            <person name="Du Z.-J."/>
            <person name="Zhao J.-X."/>
            <person name="Liu X.-J."/>
            <person name="Liu L.-J."/>
        </authorList>
    </citation>
    <scope>NUCLEOTIDE SEQUENCE [LARGE SCALE GENOMIC DNA]</scope>
    <source>
        <strain evidence="1 2">PLHSC7-2</strain>
    </source>
</reference>
<evidence type="ECO:0008006" key="3">
    <source>
        <dbReference type="Google" id="ProtNLM"/>
    </source>
</evidence>
<dbReference type="RefSeq" id="WP_119909811.1">
    <property type="nucleotide sequence ID" value="NZ_QZCH01000004.1"/>
</dbReference>
<dbReference type="InterPro" id="IPR039498">
    <property type="entry name" value="NTP_transf_5"/>
</dbReference>
<sequence length="344" mass="39901">MAEESGLWSYLYSLSVQPAPISDQQLAVANLRPRLWNELLERAEQAQLLAVWHEQLKLCTQVPSVAQTRMQWANTLATQQLSSMHAALESLQQALSPFHPVLLKGAAYQVLQTDNAVGRVMSDIDILLPEQELASAERALWLHGWDNRGKSDYDQSYYRRWMHELPPFIHRQSGAVLDLHHHWLPKTCRWQLNIDNVLQRATKSPITGFKVPCLEDLCIHACLHLLLSGESIKGWRDLRDVHLLCQQVTDENLRARALQLGVLEQVETVKQIALRSFQMGGSRLNWQQKLWQQALIPTKYRLSLIDNHAQNAYYLYGHYLRMPWRLLLPHLIRKARIRLQQKET</sequence>